<reference evidence="5 6" key="1">
    <citation type="submission" date="2017-06" db="EMBL/GenBank/DDBJ databases">
        <title>Azoarcus sp. TSNA42 complete genome sequence.</title>
        <authorList>
            <person name="Woo J.-H."/>
            <person name="Kim H.-S."/>
        </authorList>
    </citation>
    <scope>NUCLEOTIDE SEQUENCE [LARGE SCALE GENOMIC DNA]</scope>
    <source>
        <strain evidence="5 6">TSNA42</strain>
    </source>
</reference>
<name>A0A2U8H7Y2_9RHOO</name>
<dbReference type="Pfam" id="PF12833">
    <property type="entry name" value="HTH_18"/>
    <property type="match status" value="1"/>
</dbReference>
<dbReference type="OrthoDB" id="185346at2"/>
<dbReference type="PANTHER" id="PTHR46796:SF12">
    <property type="entry name" value="HTH-TYPE DNA-BINDING TRANSCRIPTIONAL ACTIVATOR EUTR"/>
    <property type="match status" value="1"/>
</dbReference>
<dbReference type="RefSeq" id="WP_108974714.1">
    <property type="nucleotide sequence ID" value="NZ_CP022188.1"/>
</dbReference>
<evidence type="ECO:0000256" key="2">
    <source>
        <dbReference type="ARBA" id="ARBA00023125"/>
    </source>
</evidence>
<evidence type="ECO:0000256" key="1">
    <source>
        <dbReference type="ARBA" id="ARBA00023015"/>
    </source>
</evidence>
<keyword evidence="1" id="KW-0805">Transcription regulation</keyword>
<dbReference type="InterPro" id="IPR009057">
    <property type="entry name" value="Homeodomain-like_sf"/>
</dbReference>
<dbReference type="AlphaFoldDB" id="A0A2U8H7Y2"/>
<dbReference type="Pfam" id="PF14525">
    <property type="entry name" value="AraC_binding_2"/>
    <property type="match status" value="1"/>
</dbReference>
<sequence>MNFDTLAPQPVPGELLSRYPVFHTEDMDEARRRGADVFCDHRLDFAGADRSFDARMCYRRLRGIGLGRMTYGGDVTIDPGQLDAFTLVQMPLSGHERIRCGNIAIDSCPGVASVVSPKRPVTMQHSAGTEKIFIRIDSGVLERHCIQHLGYDLRDSIDFRLDMHLDSVAGRRWMRAVQWLFAEAEQDGVGEGAIALSSPLLAVQIEQMLISMLLMCQPNNYTERLQGQSPSIAPAFVKRVEEYIEEHADEALTIVDLAEYVGVSSRSLFAGFRRFRDTTPMNHLKEVRLKRVHDALLNGWAGDTTVTREAMRWGFSHLGHFATAYKRRFGESPSETLTRG</sequence>
<dbReference type="Proteomes" id="UP000244902">
    <property type="component" value="Chromosome"/>
</dbReference>
<dbReference type="SMART" id="SM00342">
    <property type="entry name" value="HTH_ARAC"/>
    <property type="match status" value="1"/>
</dbReference>
<gene>
    <name evidence="5" type="ORF">CEW87_16420</name>
</gene>
<dbReference type="InterPro" id="IPR035418">
    <property type="entry name" value="AraC-bd_2"/>
</dbReference>
<dbReference type="Gene3D" id="1.10.10.60">
    <property type="entry name" value="Homeodomain-like"/>
    <property type="match status" value="1"/>
</dbReference>
<proteinExistence type="predicted"/>
<dbReference type="InterPro" id="IPR050204">
    <property type="entry name" value="AraC_XylS_family_regulators"/>
</dbReference>
<dbReference type="GO" id="GO:0003700">
    <property type="term" value="F:DNA-binding transcription factor activity"/>
    <property type="evidence" value="ECO:0007669"/>
    <property type="project" value="InterPro"/>
</dbReference>
<evidence type="ECO:0000313" key="5">
    <source>
        <dbReference type="EMBL" id="AWI80815.1"/>
    </source>
</evidence>
<dbReference type="PROSITE" id="PS01124">
    <property type="entry name" value="HTH_ARAC_FAMILY_2"/>
    <property type="match status" value="1"/>
</dbReference>
<accession>A0A2U8H7Y2</accession>
<evidence type="ECO:0000259" key="4">
    <source>
        <dbReference type="PROSITE" id="PS01124"/>
    </source>
</evidence>
<keyword evidence="2" id="KW-0238">DNA-binding</keyword>
<organism evidence="5 6">
    <name type="scientific">Parazoarcus communis</name>
    <dbReference type="NCBI Taxonomy" id="41977"/>
    <lineage>
        <taxon>Bacteria</taxon>
        <taxon>Pseudomonadati</taxon>
        <taxon>Pseudomonadota</taxon>
        <taxon>Betaproteobacteria</taxon>
        <taxon>Rhodocyclales</taxon>
        <taxon>Zoogloeaceae</taxon>
        <taxon>Parazoarcus</taxon>
    </lineage>
</organism>
<dbReference type="PANTHER" id="PTHR46796">
    <property type="entry name" value="HTH-TYPE TRANSCRIPTIONAL ACTIVATOR RHAS-RELATED"/>
    <property type="match status" value="1"/>
</dbReference>
<evidence type="ECO:0000313" key="6">
    <source>
        <dbReference type="Proteomes" id="UP000244902"/>
    </source>
</evidence>
<feature type="domain" description="HTH araC/xylS-type" evidence="4">
    <location>
        <begin position="238"/>
        <end position="339"/>
    </location>
</feature>
<dbReference type="GO" id="GO:0043565">
    <property type="term" value="F:sequence-specific DNA binding"/>
    <property type="evidence" value="ECO:0007669"/>
    <property type="project" value="InterPro"/>
</dbReference>
<protein>
    <submittedName>
        <fullName evidence="5">AraC family transcriptional regulator</fullName>
    </submittedName>
</protein>
<dbReference type="EMBL" id="CP022188">
    <property type="protein sequence ID" value="AWI80815.1"/>
    <property type="molecule type" value="Genomic_DNA"/>
</dbReference>
<dbReference type="InterPro" id="IPR018060">
    <property type="entry name" value="HTH_AraC"/>
</dbReference>
<keyword evidence="3" id="KW-0804">Transcription</keyword>
<evidence type="ECO:0000256" key="3">
    <source>
        <dbReference type="ARBA" id="ARBA00023163"/>
    </source>
</evidence>
<dbReference type="SUPFAM" id="SSF46689">
    <property type="entry name" value="Homeodomain-like"/>
    <property type="match status" value="2"/>
</dbReference>